<evidence type="ECO:0000313" key="6">
    <source>
        <dbReference type="Proteomes" id="UP000218418"/>
    </source>
</evidence>
<dbReference type="Pfam" id="PF01497">
    <property type="entry name" value="Peripla_BP_2"/>
    <property type="match status" value="1"/>
</dbReference>
<reference evidence="5 6" key="1">
    <citation type="submission" date="2017-06" db="EMBL/GenBank/DDBJ databases">
        <title>Genome sequencing of cyanobaciteial culture collection at National Institute for Environmental Studies (NIES).</title>
        <authorList>
            <person name="Hirose Y."/>
            <person name="Shimura Y."/>
            <person name="Fujisawa T."/>
            <person name="Nakamura Y."/>
            <person name="Kawachi M."/>
        </authorList>
    </citation>
    <scope>NUCLEOTIDE SEQUENCE [LARGE SCALE GENOMIC DNA]</scope>
    <source>
        <strain evidence="5 6">NIES-267</strain>
    </source>
</reference>
<dbReference type="PANTHER" id="PTHR30535:SF34">
    <property type="entry name" value="MOLYBDATE-BINDING PROTEIN MOLA"/>
    <property type="match status" value="1"/>
</dbReference>
<evidence type="ECO:0000259" key="4">
    <source>
        <dbReference type="PROSITE" id="PS50983"/>
    </source>
</evidence>
<dbReference type="EMBL" id="AP018227">
    <property type="protein sequence ID" value="BAY81700.1"/>
    <property type="molecule type" value="Genomic_DNA"/>
</dbReference>
<dbReference type="Proteomes" id="UP000218418">
    <property type="component" value="Chromosome"/>
</dbReference>
<evidence type="ECO:0000256" key="2">
    <source>
        <dbReference type="SAM" id="MobiDB-lite"/>
    </source>
</evidence>
<keyword evidence="6" id="KW-1185">Reference proteome</keyword>
<feature type="compositionally biased region" description="Low complexity" evidence="2">
    <location>
        <begin position="27"/>
        <end position="43"/>
    </location>
</feature>
<dbReference type="PROSITE" id="PS51257">
    <property type="entry name" value="PROKAR_LIPOPROTEIN"/>
    <property type="match status" value="1"/>
</dbReference>
<feature type="signal peptide" evidence="3">
    <location>
        <begin position="1"/>
        <end position="25"/>
    </location>
</feature>
<accession>A0A1Z4LKC2</accession>
<name>A0A1Z4LKC2_9CYAN</name>
<dbReference type="SUPFAM" id="SSF53807">
    <property type="entry name" value="Helical backbone' metal receptor"/>
    <property type="match status" value="1"/>
</dbReference>
<dbReference type="PANTHER" id="PTHR30535">
    <property type="entry name" value="VITAMIN B12-BINDING PROTEIN"/>
    <property type="match status" value="1"/>
</dbReference>
<dbReference type="AlphaFoldDB" id="A0A1Z4LKC2"/>
<keyword evidence="5" id="KW-0449">Lipoprotein</keyword>
<sequence length="307" mass="33793">MYNIFKIRTIAILLNLLLIACNSTTVENNQNSENNSSSTAATQVKENQADRPKIENAKRIVALTSLSTDIIHRLDAERLVGIPGSRLLRKDERFKGLPTVSEGRTPPNIEKIVALKPDLVIGAVGFHDQTFKKLKDLGITTLASETNSWDALIQHTKDLAEATNTDPAPLLAKLDSFLTDIPSKEDSVLVLVSSQPALSPNKNSWTGDLLNKFNANNLTADLQGDSIGQGYVTLSEEKIVQQNPEILLVVDPSRAGVINQLKSKSFWNKLKAAQNEKVYVFDYHGLVNPGSIDKIEETSNKLKQILK</sequence>
<evidence type="ECO:0000256" key="1">
    <source>
        <dbReference type="ARBA" id="ARBA00008814"/>
    </source>
</evidence>
<evidence type="ECO:0000313" key="5">
    <source>
        <dbReference type="EMBL" id="BAY81700.1"/>
    </source>
</evidence>
<dbReference type="InterPro" id="IPR002491">
    <property type="entry name" value="ABC_transptr_periplasmic_BD"/>
</dbReference>
<proteinExistence type="inferred from homology"/>
<feature type="domain" description="Fe/B12 periplasmic-binding" evidence="4">
    <location>
        <begin position="59"/>
        <end position="307"/>
    </location>
</feature>
<feature type="region of interest" description="Disordered" evidence="2">
    <location>
        <begin position="27"/>
        <end position="51"/>
    </location>
</feature>
<keyword evidence="3" id="KW-0732">Signal</keyword>
<feature type="chain" id="PRO_5012147939" evidence="3">
    <location>
        <begin position="26"/>
        <end position="307"/>
    </location>
</feature>
<organism evidence="5 6">
    <name type="scientific">Calothrix parasitica NIES-267</name>
    <dbReference type="NCBI Taxonomy" id="1973488"/>
    <lineage>
        <taxon>Bacteria</taxon>
        <taxon>Bacillati</taxon>
        <taxon>Cyanobacteriota</taxon>
        <taxon>Cyanophyceae</taxon>
        <taxon>Nostocales</taxon>
        <taxon>Calotrichaceae</taxon>
        <taxon>Calothrix</taxon>
    </lineage>
</organism>
<dbReference type="PROSITE" id="PS50983">
    <property type="entry name" value="FE_B12_PBP"/>
    <property type="match status" value="1"/>
</dbReference>
<evidence type="ECO:0000256" key="3">
    <source>
        <dbReference type="SAM" id="SignalP"/>
    </source>
</evidence>
<dbReference type="OrthoDB" id="418958at2"/>
<gene>
    <name evidence="5" type="ORF">NIES267_11770</name>
</gene>
<dbReference type="Gene3D" id="3.40.50.1980">
    <property type="entry name" value="Nitrogenase molybdenum iron protein domain"/>
    <property type="match status" value="2"/>
</dbReference>
<dbReference type="InterPro" id="IPR050902">
    <property type="entry name" value="ABC_Transporter_SBP"/>
</dbReference>
<protein>
    <submittedName>
        <fullName evidence="5">ABC transporter, periplasmic iron-binding lipoprotein</fullName>
    </submittedName>
</protein>
<comment type="similarity">
    <text evidence="1">Belongs to the bacterial solute-binding protein 8 family.</text>
</comment>
<dbReference type="GO" id="GO:0071281">
    <property type="term" value="P:cellular response to iron ion"/>
    <property type="evidence" value="ECO:0007669"/>
    <property type="project" value="TreeGrafter"/>
</dbReference>